<keyword evidence="5" id="KW-0479">Metal-binding</keyword>
<evidence type="ECO:0000256" key="8">
    <source>
        <dbReference type="ARBA" id="ARBA00022833"/>
    </source>
</evidence>
<reference evidence="13 14" key="1">
    <citation type="journal article" date="2018" name="Nat. Genet.">
        <title>The Rosa genome provides new insights in the design of modern roses.</title>
        <authorList>
            <person name="Bendahmane M."/>
        </authorList>
    </citation>
    <scope>NUCLEOTIDE SEQUENCE [LARGE SCALE GENOMIC DNA]</scope>
    <source>
        <strain evidence="14">cv. Old Blush</strain>
    </source>
</reference>
<evidence type="ECO:0000256" key="9">
    <source>
        <dbReference type="PROSITE-ProRule" id="PRU00175"/>
    </source>
</evidence>
<sequence>MGLPDQTQMTSSTTTSQSHLYPQALQLKLYQAFIFSIPILFSIILFLLFYLFYLKRRASTLSSSPPILIRRRSHNQASAPSPYASSPCPMDLKGELKEKLRIILFDEELRKKDSQCCVCLGEFEMEEELLQVQSCKHVFHVDCIHHWLHNNTTCPLCRCSVISISMSTKLDSNPAPVTVSTTVSTEPAAQQLQQHHSIVVSHHSPGIVSLELRQHQEQQQQMDNYNYVASNVTTPVGEESSSITGTGTGSTLRDSGCSSTSDRDLGDSVTIHIRDV</sequence>
<dbReference type="GO" id="GO:0008270">
    <property type="term" value="F:zinc ion binding"/>
    <property type="evidence" value="ECO:0007669"/>
    <property type="project" value="UniProtKB-KW"/>
</dbReference>
<feature type="compositionally biased region" description="Low complexity" evidence="10">
    <location>
        <begin position="237"/>
        <end position="251"/>
    </location>
</feature>
<evidence type="ECO:0000256" key="2">
    <source>
        <dbReference type="ARBA" id="ARBA00004906"/>
    </source>
</evidence>
<dbReference type="Gene3D" id="3.30.40.10">
    <property type="entry name" value="Zinc/RING finger domain, C3HC4 (zinc finger)"/>
    <property type="match status" value="1"/>
</dbReference>
<evidence type="ECO:0000256" key="3">
    <source>
        <dbReference type="ARBA" id="ARBA00012483"/>
    </source>
</evidence>
<keyword evidence="11" id="KW-1133">Transmembrane helix</keyword>
<dbReference type="PANTHER" id="PTHR46913:SF23">
    <property type="entry name" value="E3 UBIQUITIN-PROTEIN LIGASE RHA4A-RELATED"/>
    <property type="match status" value="1"/>
</dbReference>
<name>A0A2P6P3V6_ROSCH</name>
<dbReference type="InterPro" id="IPR044600">
    <property type="entry name" value="ATL1/ATL16-like"/>
</dbReference>
<accession>A0A2P6P3V6</accession>
<evidence type="ECO:0000256" key="1">
    <source>
        <dbReference type="ARBA" id="ARBA00000900"/>
    </source>
</evidence>
<proteinExistence type="predicted"/>
<dbReference type="GO" id="GO:0061630">
    <property type="term" value="F:ubiquitin protein ligase activity"/>
    <property type="evidence" value="ECO:0007669"/>
    <property type="project" value="UniProtKB-EC"/>
</dbReference>
<evidence type="ECO:0000256" key="5">
    <source>
        <dbReference type="ARBA" id="ARBA00022723"/>
    </source>
</evidence>
<comment type="caution">
    <text evidence="13">The sequence shown here is derived from an EMBL/GenBank/DDBJ whole genome shotgun (WGS) entry which is preliminary data.</text>
</comment>
<evidence type="ECO:0000313" key="14">
    <source>
        <dbReference type="Proteomes" id="UP000238479"/>
    </source>
</evidence>
<organism evidence="13 14">
    <name type="scientific">Rosa chinensis</name>
    <name type="common">China rose</name>
    <dbReference type="NCBI Taxonomy" id="74649"/>
    <lineage>
        <taxon>Eukaryota</taxon>
        <taxon>Viridiplantae</taxon>
        <taxon>Streptophyta</taxon>
        <taxon>Embryophyta</taxon>
        <taxon>Tracheophyta</taxon>
        <taxon>Spermatophyta</taxon>
        <taxon>Magnoliopsida</taxon>
        <taxon>eudicotyledons</taxon>
        <taxon>Gunneridae</taxon>
        <taxon>Pentapetalae</taxon>
        <taxon>rosids</taxon>
        <taxon>fabids</taxon>
        <taxon>Rosales</taxon>
        <taxon>Rosaceae</taxon>
        <taxon>Rosoideae</taxon>
        <taxon>Rosoideae incertae sedis</taxon>
        <taxon>Rosa</taxon>
    </lineage>
</organism>
<dbReference type="InterPro" id="IPR013083">
    <property type="entry name" value="Znf_RING/FYVE/PHD"/>
</dbReference>
<dbReference type="OMA" id="PEETEHR"/>
<dbReference type="CDD" id="cd16461">
    <property type="entry name" value="RING-H2_EL5-like"/>
    <property type="match status" value="1"/>
</dbReference>
<dbReference type="OrthoDB" id="8062037at2759"/>
<dbReference type="PANTHER" id="PTHR46913">
    <property type="entry name" value="RING-H2 FINGER PROTEIN ATL16"/>
    <property type="match status" value="1"/>
</dbReference>
<dbReference type="EC" id="2.3.2.27" evidence="3"/>
<keyword evidence="11" id="KW-0472">Membrane</keyword>
<keyword evidence="14" id="KW-1185">Reference proteome</keyword>
<comment type="catalytic activity">
    <reaction evidence="1">
        <text>S-ubiquitinyl-[E2 ubiquitin-conjugating enzyme]-L-cysteine + [acceptor protein]-L-lysine = [E2 ubiquitin-conjugating enzyme]-L-cysteine + N(6)-ubiquitinyl-[acceptor protein]-L-lysine.</text>
        <dbReference type="EC" id="2.3.2.27"/>
    </reaction>
</comment>
<evidence type="ECO:0000256" key="6">
    <source>
        <dbReference type="ARBA" id="ARBA00022771"/>
    </source>
</evidence>
<evidence type="ECO:0000256" key="11">
    <source>
        <dbReference type="SAM" id="Phobius"/>
    </source>
</evidence>
<evidence type="ECO:0000313" key="13">
    <source>
        <dbReference type="EMBL" id="PRQ16613.1"/>
    </source>
</evidence>
<dbReference type="GO" id="GO:0016567">
    <property type="term" value="P:protein ubiquitination"/>
    <property type="evidence" value="ECO:0007669"/>
    <property type="project" value="InterPro"/>
</dbReference>
<feature type="transmembrane region" description="Helical" evidence="11">
    <location>
        <begin position="29"/>
        <end position="53"/>
    </location>
</feature>
<dbReference type="SUPFAM" id="SSF57850">
    <property type="entry name" value="RING/U-box"/>
    <property type="match status" value="1"/>
</dbReference>
<dbReference type="PROSITE" id="PS50089">
    <property type="entry name" value="ZF_RING_2"/>
    <property type="match status" value="1"/>
</dbReference>
<dbReference type="Gramene" id="PRQ16613">
    <property type="protein sequence ID" value="PRQ16613"/>
    <property type="gene ID" value="RchiOBHm_Chr7g0186121"/>
</dbReference>
<evidence type="ECO:0000256" key="10">
    <source>
        <dbReference type="SAM" id="MobiDB-lite"/>
    </source>
</evidence>
<feature type="domain" description="RING-type" evidence="12">
    <location>
        <begin position="116"/>
        <end position="158"/>
    </location>
</feature>
<dbReference type="Pfam" id="PF13639">
    <property type="entry name" value="zf-RING_2"/>
    <property type="match status" value="1"/>
</dbReference>
<keyword evidence="6 9" id="KW-0863">Zinc-finger</keyword>
<dbReference type="AlphaFoldDB" id="A0A2P6P3V6"/>
<comment type="pathway">
    <text evidence="2">Protein modification; protein ubiquitination.</text>
</comment>
<keyword evidence="8" id="KW-0862">Zinc</keyword>
<evidence type="ECO:0000256" key="7">
    <source>
        <dbReference type="ARBA" id="ARBA00022786"/>
    </source>
</evidence>
<protein>
    <recommendedName>
        <fullName evidence="3">RING-type E3 ubiquitin transferase</fullName>
        <ecNumber evidence="3">2.3.2.27</ecNumber>
    </recommendedName>
</protein>
<dbReference type="Proteomes" id="UP000238479">
    <property type="component" value="Chromosome 7"/>
</dbReference>
<dbReference type="InterPro" id="IPR001841">
    <property type="entry name" value="Znf_RING"/>
</dbReference>
<gene>
    <name evidence="13" type="ORF">RchiOBHm_Chr7g0186121</name>
</gene>
<dbReference type="EMBL" id="PDCK01000045">
    <property type="protein sequence ID" value="PRQ16613.1"/>
    <property type="molecule type" value="Genomic_DNA"/>
</dbReference>
<keyword evidence="7" id="KW-0833">Ubl conjugation pathway</keyword>
<keyword evidence="4" id="KW-0808">Transferase</keyword>
<dbReference type="SMART" id="SM00184">
    <property type="entry name" value="RING"/>
    <property type="match status" value="1"/>
</dbReference>
<evidence type="ECO:0000256" key="4">
    <source>
        <dbReference type="ARBA" id="ARBA00022679"/>
    </source>
</evidence>
<feature type="region of interest" description="Disordered" evidence="10">
    <location>
        <begin position="236"/>
        <end position="269"/>
    </location>
</feature>
<keyword evidence="11" id="KW-0812">Transmembrane</keyword>
<evidence type="ECO:0000259" key="12">
    <source>
        <dbReference type="PROSITE" id="PS50089"/>
    </source>
</evidence>